<dbReference type="InterPro" id="IPR004860">
    <property type="entry name" value="LAGLIDADG_dom"/>
</dbReference>
<keyword evidence="2" id="KW-0540">Nuclease</keyword>
<reference evidence="2" key="1">
    <citation type="submission" date="2024-05" db="EMBL/GenBank/DDBJ databases">
        <title>Alkalihalobacillus sp. strain MEB203 novel alkaliphilic bacterium from Lonar Lake, India.</title>
        <authorList>
            <person name="Joshi A."/>
            <person name="Thite S."/>
            <person name="Mengade P."/>
        </authorList>
    </citation>
    <scope>NUCLEOTIDE SEQUENCE</scope>
    <source>
        <strain evidence="2">MEB 203</strain>
    </source>
</reference>
<dbReference type="Gene3D" id="3.10.28.10">
    <property type="entry name" value="Homing endonucleases"/>
    <property type="match status" value="1"/>
</dbReference>
<dbReference type="RefSeq" id="WP_275120813.1">
    <property type="nucleotide sequence ID" value="NZ_JAOTPO010000029.1"/>
</dbReference>
<evidence type="ECO:0000259" key="1">
    <source>
        <dbReference type="Pfam" id="PF00961"/>
    </source>
</evidence>
<sequence>MLNEVEAAYIAGIIDGEGTITLTRLHKNEYRRPVITIASTDIELLTYLQSIIQGTITSKKNYSPKLHKDSYTLTIKSKVTVFYILEKIIPYLRVPMKKCRAGYLLKNYNQVTLRNGKYNDALRKAKLEFEEGFFKL</sequence>
<keyword evidence="2" id="KW-0255">Endonuclease</keyword>
<evidence type="ECO:0000313" key="3">
    <source>
        <dbReference type="Proteomes" id="UP001148125"/>
    </source>
</evidence>
<dbReference type="Pfam" id="PF00961">
    <property type="entry name" value="LAGLIDADG_1"/>
    <property type="match status" value="1"/>
</dbReference>
<keyword evidence="3" id="KW-1185">Reference proteome</keyword>
<accession>A0ABT5VLA7</accession>
<protein>
    <submittedName>
        <fullName evidence="2">LAGLIDADG family homing endonuclease</fullName>
    </submittedName>
</protein>
<dbReference type="GO" id="GO:0004519">
    <property type="term" value="F:endonuclease activity"/>
    <property type="evidence" value="ECO:0007669"/>
    <property type="project" value="UniProtKB-KW"/>
</dbReference>
<name>A0ABT5VLA7_9BACI</name>
<comment type="caution">
    <text evidence="2">The sequence shown here is derived from an EMBL/GenBank/DDBJ whole genome shotgun (WGS) entry which is preliminary data.</text>
</comment>
<dbReference type="SUPFAM" id="SSF55608">
    <property type="entry name" value="Homing endonucleases"/>
    <property type="match status" value="1"/>
</dbReference>
<feature type="domain" description="Homing endonuclease LAGLIDADG" evidence="1">
    <location>
        <begin position="10"/>
        <end position="92"/>
    </location>
</feature>
<proteinExistence type="predicted"/>
<dbReference type="EMBL" id="JAOTPO010000029">
    <property type="protein sequence ID" value="MDE5416223.1"/>
    <property type="molecule type" value="Genomic_DNA"/>
</dbReference>
<gene>
    <name evidence="2" type="ORF">N7Z68_23255</name>
</gene>
<keyword evidence="2" id="KW-0378">Hydrolase</keyword>
<organism evidence="2 3">
    <name type="scientific">Alkalihalobacterium chitinilyticum</name>
    <dbReference type="NCBI Taxonomy" id="2980103"/>
    <lineage>
        <taxon>Bacteria</taxon>
        <taxon>Bacillati</taxon>
        <taxon>Bacillota</taxon>
        <taxon>Bacilli</taxon>
        <taxon>Bacillales</taxon>
        <taxon>Bacillaceae</taxon>
        <taxon>Alkalihalobacterium</taxon>
    </lineage>
</organism>
<dbReference type="Proteomes" id="UP001148125">
    <property type="component" value="Unassembled WGS sequence"/>
</dbReference>
<dbReference type="InterPro" id="IPR027434">
    <property type="entry name" value="Homing_endonucl"/>
</dbReference>
<evidence type="ECO:0000313" key="2">
    <source>
        <dbReference type="EMBL" id="MDE5416223.1"/>
    </source>
</evidence>